<accession>A0ABU8HB97</accession>
<evidence type="ECO:0000313" key="2">
    <source>
        <dbReference type="EMBL" id="MEI5906434.1"/>
    </source>
</evidence>
<sequence>MKTNLDYETLHVTLEGMVATIELNRPKSLNAMNISLLRELLICLKEVKKDDSIKVLILKGKGGAFSSGGDIKEMLAMASEQQFHSVMDIISDIAVTLYTMPKVTVAGIHGASAGLGFSVALACDYIISEEDSKLAMNFIGIGLIPDGGGHFFMEQRLGAAKAKQLIWSGKVIGGQEALMKGLVDEVVASGKLDQAIEKYKMICLNSPLQAMIKTKQILTENHQSTLEKMLEMEKEGQWIMRTTKDHKEGVQAFIQKRKPNFIGE</sequence>
<dbReference type="PANTHER" id="PTHR43459">
    <property type="entry name" value="ENOYL-COA HYDRATASE"/>
    <property type="match status" value="1"/>
</dbReference>
<dbReference type="Gene3D" id="1.10.12.10">
    <property type="entry name" value="Lyase 2-enoyl-coa Hydratase, Chain A, domain 2"/>
    <property type="match status" value="1"/>
</dbReference>
<dbReference type="Proteomes" id="UP001312865">
    <property type="component" value="Unassembled WGS sequence"/>
</dbReference>
<gene>
    <name evidence="2" type="ORF">WAK64_05120</name>
</gene>
<dbReference type="InterPro" id="IPR014748">
    <property type="entry name" value="Enoyl-CoA_hydra_C"/>
</dbReference>
<dbReference type="Gene3D" id="3.90.226.10">
    <property type="entry name" value="2-enoyl-CoA Hydratase, Chain A, domain 1"/>
    <property type="match status" value="1"/>
</dbReference>
<dbReference type="EC" id="4.2.1.17" evidence="2"/>
<reference evidence="2 3" key="1">
    <citation type="journal article" date="2018" name="J. Microbiol.">
        <title>Bacillus spongiae sp. nov., isolated from sponge of Jeju Island.</title>
        <authorList>
            <person name="Lee G.E."/>
            <person name="Im W.T."/>
            <person name="Park J.S."/>
        </authorList>
    </citation>
    <scope>NUCLEOTIDE SEQUENCE [LARGE SCALE GENOMIC DNA]</scope>
    <source>
        <strain evidence="2 3">135PIL107-10</strain>
    </source>
</reference>
<dbReference type="PANTHER" id="PTHR43459:SF1">
    <property type="entry name" value="EG:BACN32G11.4 PROTEIN"/>
    <property type="match status" value="1"/>
</dbReference>
<dbReference type="Pfam" id="PF00378">
    <property type="entry name" value="ECH_1"/>
    <property type="match status" value="1"/>
</dbReference>
<organism evidence="2 3">
    <name type="scientific">Bacillus spongiae</name>
    <dbReference type="NCBI Taxonomy" id="2683610"/>
    <lineage>
        <taxon>Bacteria</taxon>
        <taxon>Bacillati</taxon>
        <taxon>Bacillota</taxon>
        <taxon>Bacilli</taxon>
        <taxon>Bacillales</taxon>
        <taxon>Bacillaceae</taxon>
        <taxon>Bacillus</taxon>
    </lineage>
</organism>
<protein>
    <submittedName>
        <fullName evidence="2">Enoyl-CoA hydratase</fullName>
        <ecNumber evidence="2">4.2.1.17</ecNumber>
    </submittedName>
</protein>
<dbReference type="NCBIfam" id="NF005804">
    <property type="entry name" value="PRK07659.1"/>
    <property type="match status" value="1"/>
</dbReference>
<keyword evidence="2" id="KW-0456">Lyase</keyword>
<keyword evidence="3" id="KW-1185">Reference proteome</keyword>
<dbReference type="RefSeq" id="WP_336585867.1">
    <property type="nucleotide sequence ID" value="NZ_JBBAXC010000003.1"/>
</dbReference>
<evidence type="ECO:0000256" key="1">
    <source>
        <dbReference type="ARBA" id="ARBA00005254"/>
    </source>
</evidence>
<evidence type="ECO:0000313" key="3">
    <source>
        <dbReference type="Proteomes" id="UP001312865"/>
    </source>
</evidence>
<dbReference type="InterPro" id="IPR029045">
    <property type="entry name" value="ClpP/crotonase-like_dom_sf"/>
</dbReference>
<name>A0ABU8HB97_9BACI</name>
<comment type="caution">
    <text evidence="2">The sequence shown here is derived from an EMBL/GenBank/DDBJ whole genome shotgun (WGS) entry which is preliminary data.</text>
</comment>
<dbReference type="EMBL" id="JBBAXC010000003">
    <property type="protein sequence ID" value="MEI5906434.1"/>
    <property type="molecule type" value="Genomic_DNA"/>
</dbReference>
<dbReference type="InterPro" id="IPR001753">
    <property type="entry name" value="Enoyl-CoA_hydra/iso"/>
</dbReference>
<proteinExistence type="inferred from homology"/>
<dbReference type="GO" id="GO:0004300">
    <property type="term" value="F:enoyl-CoA hydratase activity"/>
    <property type="evidence" value="ECO:0007669"/>
    <property type="project" value="UniProtKB-EC"/>
</dbReference>
<comment type="similarity">
    <text evidence="1">Belongs to the enoyl-CoA hydratase/isomerase family.</text>
</comment>
<dbReference type="SUPFAM" id="SSF52096">
    <property type="entry name" value="ClpP/crotonase"/>
    <property type="match status" value="1"/>
</dbReference>
<dbReference type="CDD" id="cd06558">
    <property type="entry name" value="crotonase-like"/>
    <property type="match status" value="1"/>
</dbReference>